<organism evidence="2 3">
    <name type="scientific">Gouania willdenowi</name>
    <name type="common">Blunt-snouted clingfish</name>
    <name type="synonym">Lepadogaster willdenowi</name>
    <dbReference type="NCBI Taxonomy" id="441366"/>
    <lineage>
        <taxon>Eukaryota</taxon>
        <taxon>Metazoa</taxon>
        <taxon>Chordata</taxon>
        <taxon>Craniata</taxon>
        <taxon>Vertebrata</taxon>
        <taxon>Euteleostomi</taxon>
        <taxon>Actinopterygii</taxon>
        <taxon>Neopterygii</taxon>
        <taxon>Teleostei</taxon>
        <taxon>Neoteleostei</taxon>
        <taxon>Acanthomorphata</taxon>
        <taxon>Ovalentaria</taxon>
        <taxon>Blenniimorphae</taxon>
        <taxon>Blenniiformes</taxon>
        <taxon>Gobiesocoidei</taxon>
        <taxon>Gobiesocidae</taxon>
        <taxon>Gobiesocinae</taxon>
        <taxon>Gouania</taxon>
    </lineage>
</organism>
<dbReference type="SUPFAM" id="SSF47473">
    <property type="entry name" value="EF-hand"/>
    <property type="match status" value="1"/>
</dbReference>
<proteinExistence type="predicted"/>
<dbReference type="Proteomes" id="UP000694680">
    <property type="component" value="Chromosome 16"/>
</dbReference>
<sequence length="104" mass="11390">MGTKYSDLELALNTLVTEFHKAADDGATMSSTQFQTMLSNQMPSLAKAVGGTEGGLGSVLQQMNVQEDQNISFSNFWKLINDQAVQLFKALYKEKSTKCSCSLQ</sequence>
<reference evidence="2" key="2">
    <citation type="submission" date="2025-08" db="UniProtKB">
        <authorList>
            <consortium name="Ensembl"/>
        </authorList>
    </citation>
    <scope>IDENTIFICATION</scope>
</reference>
<evidence type="ECO:0000313" key="3">
    <source>
        <dbReference type="Proteomes" id="UP000694680"/>
    </source>
</evidence>
<name>A0A8C5D9A7_GOUWI</name>
<dbReference type="InterPro" id="IPR011992">
    <property type="entry name" value="EF-hand-dom_pair"/>
</dbReference>
<reference evidence="2" key="3">
    <citation type="submission" date="2025-09" db="UniProtKB">
        <authorList>
            <consortium name="Ensembl"/>
        </authorList>
    </citation>
    <scope>IDENTIFICATION</scope>
</reference>
<keyword evidence="3" id="KW-1185">Reference proteome</keyword>
<reference evidence="2" key="1">
    <citation type="submission" date="2020-06" db="EMBL/GenBank/DDBJ databases">
        <authorList>
            <consortium name="Wellcome Sanger Institute Data Sharing"/>
        </authorList>
    </citation>
    <scope>NUCLEOTIDE SEQUENCE [LARGE SCALE GENOMIC DNA]</scope>
</reference>
<dbReference type="SMART" id="SM01394">
    <property type="entry name" value="S_100"/>
    <property type="match status" value="1"/>
</dbReference>
<dbReference type="AlphaFoldDB" id="A0A8C5D9A7"/>
<accession>A0A8C5D9A7</accession>
<evidence type="ECO:0000313" key="2">
    <source>
        <dbReference type="Ensembl" id="ENSGWIP00000003816.1"/>
    </source>
</evidence>
<feature type="domain" description="S100/CaBP-9k-type calcium binding subdomain" evidence="1">
    <location>
        <begin position="8"/>
        <end position="47"/>
    </location>
</feature>
<dbReference type="Gene3D" id="1.10.238.10">
    <property type="entry name" value="EF-hand"/>
    <property type="match status" value="1"/>
</dbReference>
<dbReference type="Ensembl" id="ENSGWIT00000004109.1">
    <property type="protein sequence ID" value="ENSGWIP00000003816.1"/>
    <property type="gene ID" value="ENSGWIG00000002058.1"/>
</dbReference>
<protein>
    <recommendedName>
        <fullName evidence="1">S100/CaBP-9k-type calcium binding subdomain domain-containing protein</fullName>
    </recommendedName>
</protein>
<evidence type="ECO:0000259" key="1">
    <source>
        <dbReference type="SMART" id="SM01394"/>
    </source>
</evidence>
<dbReference type="InterPro" id="IPR013787">
    <property type="entry name" value="S100_Ca-bd_sub"/>
</dbReference>